<evidence type="ECO:0000313" key="3">
    <source>
        <dbReference type="EMBL" id="MDY0746611.1"/>
    </source>
</evidence>
<proteinExistence type="predicted"/>
<dbReference type="InterPro" id="IPR050465">
    <property type="entry name" value="UPF0194_transport"/>
</dbReference>
<protein>
    <submittedName>
        <fullName evidence="3">Efflux RND transporter periplasmic adaptor subunit</fullName>
    </submittedName>
</protein>
<accession>A0ABU5DLJ5</accession>
<evidence type="ECO:0000313" key="4">
    <source>
        <dbReference type="Proteomes" id="UP001285263"/>
    </source>
</evidence>
<dbReference type="SUPFAM" id="SSF111369">
    <property type="entry name" value="HlyD-like secretion proteins"/>
    <property type="match status" value="1"/>
</dbReference>
<keyword evidence="2" id="KW-0175">Coiled coil</keyword>
<dbReference type="Proteomes" id="UP001285263">
    <property type="component" value="Unassembled WGS sequence"/>
</dbReference>
<dbReference type="SUPFAM" id="SSF55781">
    <property type="entry name" value="GAF domain-like"/>
    <property type="match status" value="1"/>
</dbReference>
<sequence length="510" mass="54332">MASGTSNSNYCRAKDPLTPTSQTLGLSLVARRAEAAGAPLQDAQESLEPVAVGRTLRLDVKLALELQAVVLSHGGCAAASTAFASELATALGCSRVSVGFVNGRDVRLRAVSHGGDQDLGGQGFAPLTAAMDEAIEQGLSLYLPVGATPVSAIRLAHSRVPRPGDGAIATVPIVHLGEGVGAVTLEWATPISGLEQLVEELEHVVSLVGPVLHLMHLRDAPWTLRVSRRLRRGWQRLNSADGNKWRIGLVSGVIVLGLLTLVPVSYRVGGKARIEGESQRALVTPADGFLKAVSVRPGDRVKKDQLLVELADQDLLLEQRKWQGEQAQQDNAYATALAGSDRAAMMIALAKADEARANLGLVEAQLQRARITAPFDGVVMEGDLTQSLGAPVQRGKVLIVLAPGDSRRVTIEIDERDIGDVRVGQPGRLSLSALPWDALPVRVTRIAPIAHAVDGANVFDVETEVTGDAARIRPGLEGIAKIEVGRRTLAWAWLHRAVDWLRMSTWAWVG</sequence>
<gene>
    <name evidence="3" type="ORF">SNE35_19010</name>
</gene>
<name>A0ABU5DLJ5_9BURK</name>
<comment type="caution">
    <text evidence="3">The sequence shown here is derived from an EMBL/GenBank/DDBJ whole genome shotgun (WGS) entry which is preliminary data.</text>
</comment>
<comment type="subcellular location">
    <subcellularLocation>
        <location evidence="1">Cell envelope</location>
    </subcellularLocation>
</comment>
<dbReference type="PANTHER" id="PTHR32347">
    <property type="entry name" value="EFFLUX SYSTEM COMPONENT YKNX-RELATED"/>
    <property type="match status" value="1"/>
</dbReference>
<reference evidence="3 4" key="1">
    <citation type="submission" date="2023-11" db="EMBL/GenBank/DDBJ databases">
        <title>Paucibacter sp. nov., isolated from fresh soil in Korea.</title>
        <authorList>
            <person name="Le N.T.T."/>
        </authorList>
    </citation>
    <scope>NUCLEOTIDE SEQUENCE [LARGE SCALE GENOMIC DNA]</scope>
    <source>
        <strain evidence="3 4">R3-3</strain>
    </source>
</reference>
<dbReference type="Gene3D" id="2.40.30.170">
    <property type="match status" value="1"/>
</dbReference>
<organism evidence="3 4">
    <name type="scientific">Roseateles agri</name>
    <dbReference type="NCBI Taxonomy" id="3098619"/>
    <lineage>
        <taxon>Bacteria</taxon>
        <taxon>Pseudomonadati</taxon>
        <taxon>Pseudomonadota</taxon>
        <taxon>Betaproteobacteria</taxon>
        <taxon>Burkholderiales</taxon>
        <taxon>Sphaerotilaceae</taxon>
        <taxon>Roseateles</taxon>
    </lineage>
</organism>
<keyword evidence="4" id="KW-1185">Reference proteome</keyword>
<dbReference type="EMBL" id="JAXCLA010000006">
    <property type="protein sequence ID" value="MDY0746611.1"/>
    <property type="molecule type" value="Genomic_DNA"/>
</dbReference>
<evidence type="ECO:0000256" key="2">
    <source>
        <dbReference type="ARBA" id="ARBA00023054"/>
    </source>
</evidence>
<dbReference type="Gene3D" id="2.40.50.100">
    <property type="match status" value="1"/>
</dbReference>
<evidence type="ECO:0000256" key="1">
    <source>
        <dbReference type="ARBA" id="ARBA00004196"/>
    </source>
</evidence>
<dbReference type="PANTHER" id="PTHR32347:SF23">
    <property type="entry name" value="BLL5650 PROTEIN"/>
    <property type="match status" value="1"/>
</dbReference>